<gene>
    <name evidence="1" type="ORF">U0070_012641</name>
</gene>
<evidence type="ECO:0000313" key="2">
    <source>
        <dbReference type="Proteomes" id="UP001488838"/>
    </source>
</evidence>
<dbReference type="GO" id="GO:0016020">
    <property type="term" value="C:membrane"/>
    <property type="evidence" value="ECO:0007669"/>
    <property type="project" value="TreeGrafter"/>
</dbReference>
<proteinExistence type="predicted"/>
<evidence type="ECO:0000313" key="1">
    <source>
        <dbReference type="EMBL" id="KAK7829170.1"/>
    </source>
</evidence>
<dbReference type="EMBL" id="JBBHLL010000022">
    <property type="protein sequence ID" value="KAK7829170.1"/>
    <property type="molecule type" value="Genomic_DNA"/>
</dbReference>
<dbReference type="PANTHER" id="PTHR15446">
    <property type="entry name" value="UROPLAKIN III"/>
    <property type="match status" value="1"/>
</dbReference>
<dbReference type="PANTHER" id="PTHR15446:SF15">
    <property type="entry name" value="UROPLAKIN-3B"/>
    <property type="match status" value="1"/>
</dbReference>
<evidence type="ECO:0008006" key="3">
    <source>
        <dbReference type="Google" id="ProtNLM"/>
    </source>
</evidence>
<sequence length="231" mass="25386">MGGQSLLEKDMGLRAGEDVTPWDIGYIEGSSVPELLGADLIPYEPQVTAWDLEGKVTATTFCLEQPRCVFDEHALANDTIWLVVAFNNASRDFQNPQTSATIPTSPQLLTDGYYMTLPLSLDQLPCEDLASGSGGVRVLRVGNDFGCYQKSYCNAPLPSQGPYRVKFLLMDANGPPKAETKWSNPIYLHQGSAGVRDLRLTQPLPEPHAVERDLGQIHHNGTKTLVFSTRH</sequence>
<comment type="caution">
    <text evidence="1">The sequence shown here is derived from an EMBL/GenBank/DDBJ whole genome shotgun (WGS) entry which is preliminary data.</text>
</comment>
<dbReference type="Proteomes" id="UP001488838">
    <property type="component" value="Unassembled WGS sequence"/>
</dbReference>
<reference evidence="1 2" key="1">
    <citation type="journal article" date="2023" name="bioRxiv">
        <title>Conserved and derived expression patterns and positive selection on dental genes reveal complex evolutionary context of ever-growing rodent molars.</title>
        <authorList>
            <person name="Calamari Z.T."/>
            <person name="Song A."/>
            <person name="Cohen E."/>
            <person name="Akter M."/>
            <person name="Roy R.D."/>
            <person name="Hallikas O."/>
            <person name="Christensen M.M."/>
            <person name="Li P."/>
            <person name="Marangoni P."/>
            <person name="Jernvall J."/>
            <person name="Klein O.D."/>
        </authorList>
    </citation>
    <scope>NUCLEOTIDE SEQUENCE [LARGE SCALE GENOMIC DNA]</scope>
    <source>
        <strain evidence="1">V071</strain>
    </source>
</reference>
<name>A0AAW0JQX6_MYOGA</name>
<accession>A0AAW0JQX6</accession>
<dbReference type="InterPro" id="IPR024831">
    <property type="entry name" value="Uroplakin-3"/>
</dbReference>
<keyword evidence="2" id="KW-1185">Reference proteome</keyword>
<organism evidence="1 2">
    <name type="scientific">Myodes glareolus</name>
    <name type="common">Bank vole</name>
    <name type="synonym">Clethrionomys glareolus</name>
    <dbReference type="NCBI Taxonomy" id="447135"/>
    <lineage>
        <taxon>Eukaryota</taxon>
        <taxon>Metazoa</taxon>
        <taxon>Chordata</taxon>
        <taxon>Craniata</taxon>
        <taxon>Vertebrata</taxon>
        <taxon>Euteleostomi</taxon>
        <taxon>Mammalia</taxon>
        <taxon>Eutheria</taxon>
        <taxon>Euarchontoglires</taxon>
        <taxon>Glires</taxon>
        <taxon>Rodentia</taxon>
        <taxon>Myomorpha</taxon>
        <taxon>Muroidea</taxon>
        <taxon>Cricetidae</taxon>
        <taxon>Arvicolinae</taxon>
        <taxon>Myodes</taxon>
    </lineage>
</organism>
<dbReference type="AlphaFoldDB" id="A0AAW0JQX6"/>
<protein>
    <recommendedName>
        <fullName evidence="3">Uroplakin-3b</fullName>
    </recommendedName>
</protein>